<dbReference type="Pfam" id="PF11977">
    <property type="entry name" value="RNase_Zc3h12a"/>
    <property type="match status" value="1"/>
</dbReference>
<feature type="region of interest" description="Disordered" evidence="12">
    <location>
        <begin position="118"/>
        <end position="143"/>
    </location>
</feature>
<keyword evidence="11" id="KW-0175">Coiled coil</keyword>
<dbReference type="InterPro" id="IPR051101">
    <property type="entry name" value="ZC3H12/N4BP1_RNase_Reg"/>
</dbReference>
<dbReference type="GO" id="GO:0005634">
    <property type="term" value="C:nucleus"/>
    <property type="evidence" value="ECO:0007669"/>
    <property type="project" value="TreeGrafter"/>
</dbReference>
<dbReference type="GO" id="GO:0008270">
    <property type="term" value="F:zinc ion binding"/>
    <property type="evidence" value="ECO:0007669"/>
    <property type="project" value="UniProtKB-KW"/>
</dbReference>
<evidence type="ECO:0000256" key="4">
    <source>
        <dbReference type="ARBA" id="ARBA00022723"/>
    </source>
</evidence>
<keyword evidence="3" id="KW-0540">Nuclease</keyword>
<feature type="compositionally biased region" description="Polar residues" evidence="12">
    <location>
        <begin position="434"/>
        <end position="446"/>
    </location>
</feature>
<dbReference type="PROSITE" id="PS50103">
    <property type="entry name" value="ZF_C3H1"/>
    <property type="match status" value="1"/>
</dbReference>
<evidence type="ECO:0000259" key="13">
    <source>
        <dbReference type="PROSITE" id="PS50103"/>
    </source>
</evidence>
<evidence type="ECO:0000256" key="8">
    <source>
        <dbReference type="ARBA" id="ARBA00022833"/>
    </source>
</evidence>
<dbReference type="GO" id="GO:0036464">
    <property type="term" value="C:cytoplasmic ribonucleoprotein granule"/>
    <property type="evidence" value="ECO:0007669"/>
    <property type="project" value="TreeGrafter"/>
</dbReference>
<dbReference type="InterPro" id="IPR021869">
    <property type="entry name" value="RNase_Zc3h12_NYN"/>
</dbReference>
<dbReference type="Pfam" id="PF18039">
    <property type="entry name" value="UBA_6"/>
    <property type="match status" value="1"/>
</dbReference>
<accession>A0AA88PPR2</accession>
<dbReference type="GO" id="GO:0061158">
    <property type="term" value="P:3'-UTR-mediated mRNA destabilization"/>
    <property type="evidence" value="ECO:0007669"/>
    <property type="project" value="TreeGrafter"/>
</dbReference>
<dbReference type="Gene3D" id="3.40.50.11980">
    <property type="match status" value="1"/>
</dbReference>
<feature type="coiled-coil region" evidence="11">
    <location>
        <begin position="647"/>
        <end position="728"/>
    </location>
</feature>
<dbReference type="InterPro" id="IPR058030">
    <property type="entry name" value="TRIM8/14/16/25/29/45/65_CC"/>
</dbReference>
<keyword evidence="15" id="KW-1185">Reference proteome</keyword>
<evidence type="ECO:0000256" key="7">
    <source>
        <dbReference type="ARBA" id="ARBA00022801"/>
    </source>
</evidence>
<feature type="region of interest" description="Disordered" evidence="12">
    <location>
        <begin position="366"/>
        <end position="391"/>
    </location>
</feature>
<comment type="similarity">
    <text evidence="2">Belongs to the ZC3H12 family.</text>
</comment>
<dbReference type="Pfam" id="PF25600">
    <property type="entry name" value="TRIM_CC"/>
    <property type="match status" value="1"/>
</dbReference>
<dbReference type="GO" id="GO:0016787">
    <property type="term" value="F:hydrolase activity"/>
    <property type="evidence" value="ECO:0007669"/>
    <property type="project" value="UniProtKB-KW"/>
</dbReference>
<evidence type="ECO:0000256" key="9">
    <source>
        <dbReference type="ARBA" id="ARBA00022842"/>
    </source>
</evidence>
<organism evidence="14 15">
    <name type="scientific">Cirrhinus molitorella</name>
    <name type="common">mud carp</name>
    <dbReference type="NCBI Taxonomy" id="172907"/>
    <lineage>
        <taxon>Eukaryota</taxon>
        <taxon>Metazoa</taxon>
        <taxon>Chordata</taxon>
        <taxon>Craniata</taxon>
        <taxon>Vertebrata</taxon>
        <taxon>Euteleostomi</taxon>
        <taxon>Actinopterygii</taxon>
        <taxon>Neopterygii</taxon>
        <taxon>Teleostei</taxon>
        <taxon>Ostariophysi</taxon>
        <taxon>Cypriniformes</taxon>
        <taxon>Cyprinidae</taxon>
        <taxon>Labeoninae</taxon>
        <taxon>Labeonini</taxon>
        <taxon>Cirrhinus</taxon>
    </lineage>
</organism>
<dbReference type="PANTHER" id="PTHR12876">
    <property type="entry name" value="N4BP1-RELATED"/>
    <property type="match status" value="1"/>
</dbReference>
<dbReference type="FunFam" id="3.40.50.11980:FF:000001">
    <property type="entry name" value="ZC3H12A isoform 1"/>
    <property type="match status" value="1"/>
</dbReference>
<protein>
    <recommendedName>
        <fullName evidence="13">C3H1-type domain-containing protein</fullName>
    </recommendedName>
</protein>
<comment type="caution">
    <text evidence="14">The sequence shown here is derived from an EMBL/GenBank/DDBJ whole genome shotgun (WGS) entry which is preliminary data.</text>
</comment>
<dbReference type="PANTHER" id="PTHR12876:SF10">
    <property type="entry name" value="ENDORIBONUCLEASE ZC3H12A"/>
    <property type="match status" value="1"/>
</dbReference>
<evidence type="ECO:0000256" key="11">
    <source>
        <dbReference type="SAM" id="Coils"/>
    </source>
</evidence>
<dbReference type="InterPro" id="IPR000571">
    <property type="entry name" value="Znf_CCCH"/>
</dbReference>
<sequence>MSAEISTIPALQLYLDSFWSSSVGSHSSDGNTTNAWVTAPTSLYSPPISSSIRMDPSQPSPTPDESSELGSEVQAQLDLFLKLGFSQTQVHAAFLKLGLNADTNRVLGELIQAAGESEERAETTASPVLVSRGDGSSKVRSAQNHSASAVTSISEELVEDEDALRPIVIDGSNVAMSHGNKEVFSCLGIQLAVNFFLERGHVDITVFVPSWRKEQPRPDVPITDQHILRELERRKLLVFTPSRRVAGKRVVCYDDRFIVKLAYESDGIIVSNDTYRDLQGERPEWKRFIEERLLMYSFVNDKFMPPDDPLGRHGPTLDNFLRKTPRIPKKQPCPYGKKCTYGIKCKFNHPERTKQSQRALADELRDKAKISSTPQKPQPVSSQSPSLEEVMEQKLSLDAGSLKKSYASENVLVIKAAPQPTQRKFPTKKERRPSPTSLDSFPNGSQERLDSGLGSYECHSPEASHCDRYCDHRKSKPSNSGRHLYVPPNSQPCSCCSYQSLSTGGTGQHHSIGLPSSPNPAYTQPRYHSYGGGPAYPPVNMSQYSFPQNRGPPPQQGYWSDHYGGYPPTSHNAMQQERGHGHWSPSNHNPQWSEREQNQLTRIKKDVQQMIQVIIKKIQYIKHSAEVRKTQLIKTQKDMQQMIQERLKKIQDIKHSAEVRKRNTEKEKAVHVELFTDLILSIERCQTELLEMMEEQQKAAEKQEQELIEDLEQEITELKMRNTELEQLSHTEDHLHLLQIYSSFCSPTNTRNWPEISMKTHESLENLRRALTQLQDTLDEKLTQSVSAELKWMRQYAVDVILDADTAHPNLILLRRERLKEEEDVAECWFDSVGDRGHADMCTPLHAFRVVRGVAALPV</sequence>
<keyword evidence="8 10" id="KW-0862">Zinc</keyword>
<dbReference type="EMBL" id="JAUYZG010000015">
    <property type="protein sequence ID" value="KAK2887596.1"/>
    <property type="molecule type" value="Genomic_DNA"/>
</dbReference>
<evidence type="ECO:0000313" key="14">
    <source>
        <dbReference type="EMBL" id="KAK2887596.1"/>
    </source>
</evidence>
<comment type="cofactor">
    <cofactor evidence="1">
        <name>Mg(2+)</name>
        <dbReference type="ChEBI" id="CHEBI:18420"/>
    </cofactor>
</comment>
<dbReference type="Proteomes" id="UP001187343">
    <property type="component" value="Unassembled WGS sequence"/>
</dbReference>
<proteinExistence type="inferred from homology"/>
<evidence type="ECO:0000256" key="2">
    <source>
        <dbReference type="ARBA" id="ARBA00010922"/>
    </source>
</evidence>
<keyword evidence="9" id="KW-0460">Magnesium</keyword>
<feature type="region of interest" description="Disordered" evidence="12">
    <location>
        <begin position="415"/>
        <end position="456"/>
    </location>
</feature>
<evidence type="ECO:0000256" key="10">
    <source>
        <dbReference type="PROSITE-ProRule" id="PRU00723"/>
    </source>
</evidence>
<gene>
    <name evidence="14" type="ORF">Q8A67_015824</name>
</gene>
<dbReference type="AlphaFoldDB" id="A0AA88PPR2"/>
<feature type="region of interest" description="Disordered" evidence="12">
    <location>
        <begin position="506"/>
        <end position="597"/>
    </location>
</feature>
<dbReference type="GO" id="GO:0004521">
    <property type="term" value="F:RNA endonuclease activity"/>
    <property type="evidence" value="ECO:0007669"/>
    <property type="project" value="TreeGrafter"/>
</dbReference>
<keyword evidence="5" id="KW-0255">Endonuclease</keyword>
<keyword evidence="4 10" id="KW-0479">Metal-binding</keyword>
<evidence type="ECO:0000256" key="5">
    <source>
        <dbReference type="ARBA" id="ARBA00022759"/>
    </source>
</evidence>
<keyword evidence="6 10" id="KW-0863">Zinc-finger</keyword>
<evidence type="ECO:0000256" key="1">
    <source>
        <dbReference type="ARBA" id="ARBA00001946"/>
    </source>
</evidence>
<feature type="zinc finger region" description="C3H1-type" evidence="10">
    <location>
        <begin position="327"/>
        <end position="352"/>
    </location>
</feature>
<dbReference type="CDD" id="cd18729">
    <property type="entry name" value="PIN_Zc3h12-like"/>
    <property type="match status" value="1"/>
</dbReference>
<evidence type="ECO:0000256" key="3">
    <source>
        <dbReference type="ARBA" id="ARBA00022722"/>
    </source>
</evidence>
<reference evidence="14" key="1">
    <citation type="submission" date="2023-08" db="EMBL/GenBank/DDBJ databases">
        <title>Chromosome-level Genome Assembly of mud carp (Cirrhinus molitorella).</title>
        <authorList>
            <person name="Liu H."/>
        </authorList>
    </citation>
    <scope>NUCLEOTIDE SEQUENCE</scope>
    <source>
        <strain evidence="14">Prfri</strain>
        <tissue evidence="14">Muscle</tissue>
    </source>
</reference>
<evidence type="ECO:0000313" key="15">
    <source>
        <dbReference type="Proteomes" id="UP001187343"/>
    </source>
</evidence>
<dbReference type="GO" id="GO:0003729">
    <property type="term" value="F:mRNA binding"/>
    <property type="evidence" value="ECO:0007669"/>
    <property type="project" value="TreeGrafter"/>
</dbReference>
<keyword evidence="7" id="KW-0378">Hydrolase</keyword>
<evidence type="ECO:0000256" key="6">
    <source>
        <dbReference type="ARBA" id="ARBA00022771"/>
    </source>
</evidence>
<evidence type="ECO:0000256" key="12">
    <source>
        <dbReference type="SAM" id="MobiDB-lite"/>
    </source>
</evidence>
<feature type="region of interest" description="Disordered" evidence="12">
    <location>
        <begin position="47"/>
        <end position="71"/>
    </location>
</feature>
<feature type="compositionally biased region" description="Low complexity" evidence="12">
    <location>
        <begin position="371"/>
        <end position="386"/>
    </location>
</feature>
<dbReference type="InterPro" id="IPR040546">
    <property type="entry name" value="Rege-1_UBA-like"/>
</dbReference>
<feature type="domain" description="C3H1-type" evidence="13">
    <location>
        <begin position="327"/>
        <end position="352"/>
    </location>
</feature>
<name>A0AA88PPR2_9TELE</name>